<dbReference type="AlphaFoldDB" id="F9CYK8"/>
<keyword evidence="2" id="KW-0186">Copper</keyword>
<evidence type="ECO:0000256" key="2">
    <source>
        <dbReference type="ARBA" id="ARBA00023008"/>
    </source>
</evidence>
<dbReference type="PATRIC" id="fig|1001994.6.peg.1399"/>
<accession>F9CYK8</accession>
<dbReference type="Pfam" id="PF00050">
    <property type="entry name" value="Kazal_1"/>
    <property type="match status" value="1"/>
</dbReference>
<dbReference type="STRING" id="1001994.MY1_1414"/>
<keyword evidence="6" id="KW-1185">Reference proteome</keyword>
<dbReference type="GO" id="GO:0009055">
    <property type="term" value="F:electron transfer activity"/>
    <property type="evidence" value="ECO:0007669"/>
    <property type="project" value="InterPro"/>
</dbReference>
<dbReference type="SUPFAM" id="SSF49503">
    <property type="entry name" value="Cupredoxins"/>
    <property type="match status" value="2"/>
</dbReference>
<dbReference type="InterPro" id="IPR000923">
    <property type="entry name" value="BlueCu_1"/>
</dbReference>
<protein>
    <submittedName>
        <fullName evidence="5">Blue (Type 1) copper domain protein</fullName>
    </submittedName>
</protein>
<dbReference type="InterPro" id="IPR052721">
    <property type="entry name" value="ET_Amicyanin"/>
</dbReference>
<dbReference type="InterPro" id="IPR002350">
    <property type="entry name" value="Kazal_dom"/>
</dbReference>
<dbReference type="Gene3D" id="3.30.60.30">
    <property type="match status" value="1"/>
</dbReference>
<evidence type="ECO:0000313" key="5">
    <source>
        <dbReference type="EMBL" id="EGP94170.1"/>
    </source>
</evidence>
<keyword evidence="1" id="KW-0479">Metal-binding</keyword>
<dbReference type="Proteomes" id="UP000004440">
    <property type="component" value="Unassembled WGS sequence"/>
</dbReference>
<dbReference type="SUPFAM" id="SSF100895">
    <property type="entry name" value="Kazal-type serine protease inhibitors"/>
    <property type="match status" value="1"/>
</dbReference>
<proteinExistence type="predicted"/>
<dbReference type="PANTHER" id="PTHR36507">
    <property type="entry name" value="BLL1555 PROTEIN"/>
    <property type="match status" value="1"/>
</dbReference>
<evidence type="ECO:0000256" key="3">
    <source>
        <dbReference type="SAM" id="MobiDB-lite"/>
    </source>
</evidence>
<reference evidence="5 6" key="1">
    <citation type="journal article" date="2011" name="J. Bacteriol.">
        <title>Genome Sequence of an Ammonia-Oxidizing Soil Archaeon, "Candidatus Nitrosoarchaeum koreensis" MY1.</title>
        <authorList>
            <person name="Kim B.K."/>
            <person name="Jung M.Y."/>
            <person name="Yu D.S."/>
            <person name="Park S.J."/>
            <person name="Oh T.K."/>
            <person name="Rhee S.K."/>
            <person name="Kim J.F."/>
        </authorList>
    </citation>
    <scope>NUCLEOTIDE SEQUENCE [LARGE SCALE GENOMIC DNA]</scope>
    <source>
        <strain evidence="5 6">MY1</strain>
    </source>
</reference>
<evidence type="ECO:0000256" key="1">
    <source>
        <dbReference type="ARBA" id="ARBA00022723"/>
    </source>
</evidence>
<dbReference type="InterPro" id="IPR008972">
    <property type="entry name" value="Cupredoxin"/>
</dbReference>
<name>F9CYK8_9ARCH</name>
<feature type="region of interest" description="Disordered" evidence="3">
    <location>
        <begin position="434"/>
        <end position="471"/>
    </location>
</feature>
<dbReference type="CDD" id="cd00104">
    <property type="entry name" value="KAZAL_FS"/>
    <property type="match status" value="1"/>
</dbReference>
<gene>
    <name evidence="5" type="ORF">MY1_1414</name>
</gene>
<feature type="domain" description="Kazal-like" evidence="4">
    <location>
        <begin position="27"/>
        <end position="75"/>
    </location>
</feature>
<dbReference type="Gene3D" id="2.60.40.420">
    <property type="entry name" value="Cupredoxins - blue copper proteins"/>
    <property type="match status" value="2"/>
</dbReference>
<sequence>MNFTVGIIAAVGVLVAISLVFISMDPGYIVEPEAKPVACTMQYDPVCGVDGITYGNSCMLGAANVQLAYPGECVVQKPLQDGFTRMTSTQHPGVGHEAHQSVSVIPLSDKVYSGTLHYDASEPIQLIALHGPLKDGEAKGQPTWTLDGTTKYALTFVTPDDTTGEWKFAGNAVAIHTKNTTPFTVDYKVDSLMSDTVMSGTMDSVQDPGMGHESHQIAVIIAPSSDVYSGILSYSASEPIQLISLRGPIGPDENPEKTWTVDGTNIFEMTFVDPKNAMGSWEFSGNALAVHTKNTTQFTVSYSLTAVKSPGMVSPVMTMLALPTTHTVSIPQGVSSPGCETSNSCYLPYSLEINVGDTVSWSNDDTAAHTVTSGTPDGIDGVFDSGLFMSGSTFDFTFDNAGTYPYFCLVHPWMIGQIGVNEFEEMYVNPVEEPAPVEEPTPEPIAEPIEEPAPVEEPVVEPTPEPTEKRSAPVEVTMALGSSSPGCESTNECYLPYTVEIYSGEPVVWVNADSAAHTVTSGVNAVHDGLFDSGMIIPKETWENFFTDAGEYDYYCMLHPWMTGKVIVQ</sequence>
<evidence type="ECO:0000259" key="4">
    <source>
        <dbReference type="PROSITE" id="PS51465"/>
    </source>
</evidence>
<dbReference type="PROSITE" id="PS51465">
    <property type="entry name" value="KAZAL_2"/>
    <property type="match status" value="1"/>
</dbReference>
<dbReference type="Pfam" id="PF00127">
    <property type="entry name" value="Copper-bind"/>
    <property type="match status" value="2"/>
</dbReference>
<organism evidence="5 6">
    <name type="scientific">Nitrosarchaeum koreense MY1</name>
    <dbReference type="NCBI Taxonomy" id="1001994"/>
    <lineage>
        <taxon>Archaea</taxon>
        <taxon>Nitrososphaerota</taxon>
        <taxon>Nitrososphaeria</taxon>
        <taxon>Nitrosopumilales</taxon>
        <taxon>Nitrosopumilaceae</taxon>
        <taxon>Nitrosarchaeum</taxon>
    </lineage>
</organism>
<comment type="caution">
    <text evidence="5">The sequence shown here is derived from an EMBL/GenBank/DDBJ whole genome shotgun (WGS) entry which is preliminary data.</text>
</comment>
<dbReference type="InterPro" id="IPR036058">
    <property type="entry name" value="Kazal_dom_sf"/>
</dbReference>
<dbReference type="EMBL" id="AFPU01000001">
    <property type="protein sequence ID" value="EGP94170.1"/>
    <property type="molecule type" value="Genomic_DNA"/>
</dbReference>
<dbReference type="RefSeq" id="WP_007551094.1">
    <property type="nucleotide sequence ID" value="NZ_AFPU01000001.1"/>
</dbReference>
<dbReference type="SMART" id="SM00280">
    <property type="entry name" value="KAZAL"/>
    <property type="match status" value="1"/>
</dbReference>
<evidence type="ECO:0000313" key="6">
    <source>
        <dbReference type="Proteomes" id="UP000004440"/>
    </source>
</evidence>
<dbReference type="GO" id="GO:0005507">
    <property type="term" value="F:copper ion binding"/>
    <property type="evidence" value="ECO:0007669"/>
    <property type="project" value="InterPro"/>
</dbReference>
<dbReference type="PANTHER" id="PTHR36507:SF1">
    <property type="entry name" value="BLL1555 PROTEIN"/>
    <property type="match status" value="1"/>
</dbReference>